<sequence>MREPSDRELAEAAGMDLDALHAHFIAASRAAPDYLEDYLMDGVELAAEPGQAGPDVHAVRQEWAVILERAINRLQENERVALSLYILEGLTLEEVAEVLGCGSKSSALRVVNAAIFKCRSYLAEQSLSLVDF</sequence>
<dbReference type="InterPro" id="IPR013249">
    <property type="entry name" value="RNA_pol_sigma70_r4_t2"/>
</dbReference>
<accession>A0A1E7YIL0</accession>
<dbReference type="AlphaFoldDB" id="A0A1E7YIL0"/>
<name>A0A1E7YIL0_9PROT</name>
<dbReference type="SUPFAM" id="SSF88659">
    <property type="entry name" value="Sigma3 and sigma4 domains of RNA polymerase sigma factors"/>
    <property type="match status" value="1"/>
</dbReference>
<dbReference type="InterPro" id="IPR013324">
    <property type="entry name" value="RNA_pol_sigma_r3/r4-like"/>
</dbReference>
<gene>
    <name evidence="2" type="ORF">BAE27_15470</name>
</gene>
<dbReference type="GO" id="GO:0003677">
    <property type="term" value="F:DNA binding"/>
    <property type="evidence" value="ECO:0007669"/>
    <property type="project" value="InterPro"/>
</dbReference>
<dbReference type="Pfam" id="PF08281">
    <property type="entry name" value="Sigma70_r4_2"/>
    <property type="match status" value="1"/>
</dbReference>
<evidence type="ECO:0000259" key="1">
    <source>
        <dbReference type="Pfam" id="PF08281"/>
    </source>
</evidence>
<dbReference type="Proteomes" id="UP000175616">
    <property type="component" value="Unassembled WGS sequence"/>
</dbReference>
<comment type="caution">
    <text evidence="2">The sequence shown here is derived from an EMBL/GenBank/DDBJ whole genome shotgun (WGS) entry which is preliminary data.</text>
</comment>
<feature type="domain" description="RNA polymerase sigma factor 70 region 4 type 2" evidence="1">
    <location>
        <begin position="66"/>
        <end position="105"/>
    </location>
</feature>
<dbReference type="GO" id="GO:0016987">
    <property type="term" value="F:sigma factor activity"/>
    <property type="evidence" value="ECO:0007669"/>
    <property type="project" value="InterPro"/>
</dbReference>
<protein>
    <recommendedName>
        <fullName evidence="1">RNA polymerase sigma factor 70 region 4 type 2 domain-containing protein</fullName>
    </recommendedName>
</protein>
<evidence type="ECO:0000313" key="2">
    <source>
        <dbReference type="EMBL" id="OFC28452.1"/>
    </source>
</evidence>
<reference evidence="2 3" key="1">
    <citation type="submission" date="2016-06" db="EMBL/GenBank/DDBJ databases">
        <title>Gene turnover analysis identifies the evolutionary adaptation of the extremophile Acidithiobacillus caldus.</title>
        <authorList>
            <person name="Zhang X."/>
        </authorList>
    </citation>
    <scope>NUCLEOTIDE SEQUENCE [LARGE SCALE GENOMIC DNA]</scope>
    <source>
        <strain evidence="2 3">DX</strain>
    </source>
</reference>
<evidence type="ECO:0000313" key="3">
    <source>
        <dbReference type="Proteomes" id="UP000175616"/>
    </source>
</evidence>
<organism evidence="2 3">
    <name type="scientific">Acidithiobacillus caldus</name>
    <dbReference type="NCBI Taxonomy" id="33059"/>
    <lineage>
        <taxon>Bacteria</taxon>
        <taxon>Pseudomonadati</taxon>
        <taxon>Pseudomonadota</taxon>
        <taxon>Acidithiobacillia</taxon>
        <taxon>Acidithiobacillales</taxon>
        <taxon>Acidithiobacillaceae</taxon>
        <taxon>Acidithiobacillus</taxon>
    </lineage>
</organism>
<proteinExistence type="predicted"/>
<dbReference type="Gene3D" id="1.20.140.160">
    <property type="match status" value="1"/>
</dbReference>
<dbReference type="GO" id="GO:0006352">
    <property type="term" value="P:DNA-templated transcription initiation"/>
    <property type="evidence" value="ECO:0007669"/>
    <property type="project" value="InterPro"/>
</dbReference>
<dbReference type="EMBL" id="LZYE01000382">
    <property type="protein sequence ID" value="OFC28452.1"/>
    <property type="molecule type" value="Genomic_DNA"/>
</dbReference>